<evidence type="ECO:0000313" key="3">
    <source>
        <dbReference type="EMBL" id="GCC36143.1"/>
    </source>
</evidence>
<dbReference type="AlphaFoldDB" id="A0A401T0G9"/>
<dbReference type="InterPro" id="IPR000082">
    <property type="entry name" value="SEA_dom"/>
</dbReference>
<proteinExistence type="predicted"/>
<feature type="compositionally biased region" description="Polar residues" evidence="1">
    <location>
        <begin position="1"/>
        <end position="27"/>
    </location>
</feature>
<sequence>METRSTGSMWEKSNSVDAPSYTGSVNRPEQRRATTTVLPTQTTGQSEMTTDITATVTKETAFIAFRASISIINWNFTEDLNNKTSTAYRNMEELFVTETLICVTMTHVPPTVKPLSGYPNVHVRMG</sequence>
<organism evidence="3 4">
    <name type="scientific">Chiloscyllium punctatum</name>
    <name type="common">Brownbanded bambooshark</name>
    <name type="synonym">Hemiscyllium punctatum</name>
    <dbReference type="NCBI Taxonomy" id="137246"/>
    <lineage>
        <taxon>Eukaryota</taxon>
        <taxon>Metazoa</taxon>
        <taxon>Chordata</taxon>
        <taxon>Craniata</taxon>
        <taxon>Vertebrata</taxon>
        <taxon>Chondrichthyes</taxon>
        <taxon>Elasmobranchii</taxon>
        <taxon>Galeomorphii</taxon>
        <taxon>Galeoidea</taxon>
        <taxon>Orectolobiformes</taxon>
        <taxon>Hemiscylliidae</taxon>
        <taxon>Chiloscyllium</taxon>
    </lineage>
</organism>
<feature type="region of interest" description="Disordered" evidence="1">
    <location>
        <begin position="1"/>
        <end position="46"/>
    </location>
</feature>
<comment type="caution">
    <text evidence="3">The sequence shown here is derived from an EMBL/GenBank/DDBJ whole genome shotgun (WGS) entry which is preliminary data.</text>
</comment>
<reference evidence="3 4" key="1">
    <citation type="journal article" date="2018" name="Nat. Ecol. Evol.">
        <title>Shark genomes provide insights into elasmobranch evolution and the origin of vertebrates.</title>
        <authorList>
            <person name="Hara Y"/>
            <person name="Yamaguchi K"/>
            <person name="Onimaru K"/>
            <person name="Kadota M"/>
            <person name="Koyanagi M"/>
            <person name="Keeley SD"/>
            <person name="Tatsumi K"/>
            <person name="Tanaka K"/>
            <person name="Motone F"/>
            <person name="Kageyama Y"/>
            <person name="Nozu R"/>
            <person name="Adachi N"/>
            <person name="Nishimura O"/>
            <person name="Nakagawa R"/>
            <person name="Tanegashima C"/>
            <person name="Kiyatake I"/>
            <person name="Matsumoto R"/>
            <person name="Murakumo K"/>
            <person name="Nishida K"/>
            <person name="Terakita A"/>
            <person name="Kuratani S"/>
            <person name="Sato K"/>
            <person name="Hyodo S Kuraku.S."/>
        </authorList>
    </citation>
    <scope>NUCLEOTIDE SEQUENCE [LARGE SCALE GENOMIC DNA]</scope>
</reference>
<dbReference type="EMBL" id="BEZZ01000791">
    <property type="protein sequence ID" value="GCC36143.1"/>
    <property type="molecule type" value="Genomic_DNA"/>
</dbReference>
<keyword evidence="4" id="KW-1185">Reference proteome</keyword>
<gene>
    <name evidence="3" type="ORF">chiPu_0014635</name>
</gene>
<dbReference type="InterPro" id="IPR036364">
    <property type="entry name" value="SEA_dom_sf"/>
</dbReference>
<dbReference type="Proteomes" id="UP000287033">
    <property type="component" value="Unassembled WGS sequence"/>
</dbReference>
<protein>
    <recommendedName>
        <fullName evidence="2">SEA domain-containing protein</fullName>
    </recommendedName>
</protein>
<dbReference type="PROSITE" id="PS50024">
    <property type="entry name" value="SEA"/>
    <property type="match status" value="1"/>
</dbReference>
<evidence type="ECO:0000256" key="1">
    <source>
        <dbReference type="SAM" id="MobiDB-lite"/>
    </source>
</evidence>
<accession>A0A401T0G9</accession>
<feature type="compositionally biased region" description="Low complexity" evidence="1">
    <location>
        <begin position="34"/>
        <end position="43"/>
    </location>
</feature>
<evidence type="ECO:0000313" key="4">
    <source>
        <dbReference type="Proteomes" id="UP000287033"/>
    </source>
</evidence>
<feature type="domain" description="SEA" evidence="2">
    <location>
        <begin position="61"/>
        <end position="126"/>
    </location>
</feature>
<dbReference type="SUPFAM" id="SSF82671">
    <property type="entry name" value="SEA domain"/>
    <property type="match status" value="1"/>
</dbReference>
<evidence type="ECO:0000259" key="2">
    <source>
        <dbReference type="PROSITE" id="PS50024"/>
    </source>
</evidence>
<name>A0A401T0G9_CHIPU</name>